<organism evidence="1 2">
    <name type="scientific">Pristionchus fissidentatus</name>
    <dbReference type="NCBI Taxonomy" id="1538716"/>
    <lineage>
        <taxon>Eukaryota</taxon>
        <taxon>Metazoa</taxon>
        <taxon>Ecdysozoa</taxon>
        <taxon>Nematoda</taxon>
        <taxon>Chromadorea</taxon>
        <taxon>Rhabditida</taxon>
        <taxon>Rhabditina</taxon>
        <taxon>Diplogasteromorpha</taxon>
        <taxon>Diplogasteroidea</taxon>
        <taxon>Neodiplogasteridae</taxon>
        <taxon>Pristionchus</taxon>
    </lineage>
</organism>
<evidence type="ECO:0000313" key="1">
    <source>
        <dbReference type="EMBL" id="GMT11978.1"/>
    </source>
</evidence>
<sequence>MKNCFEEHHFLNEYAQQFMHAYPDSPKISLVWASCLGHDFANKPFHADADYLEFFKRNRAELDNSFLFFMGDHGLRFGKITETSIGQLDINNPMMIVSVPRRLRSDATLMANLNTNSHQLLSSFDVHATLVDILDSFNDTTKPDFSETTPKKELKGSSFLRPLPMGDRNCKTLPIPFQYCICRVEKENV</sequence>
<protein>
    <recommendedName>
        <fullName evidence="3">Sulfatase N-terminal domain-containing protein</fullName>
    </recommendedName>
</protein>
<dbReference type="Gene3D" id="3.40.720.10">
    <property type="entry name" value="Alkaline Phosphatase, subunit A"/>
    <property type="match status" value="1"/>
</dbReference>
<dbReference type="AlphaFoldDB" id="A0AAV5V0M0"/>
<dbReference type="InterPro" id="IPR017850">
    <property type="entry name" value="Alkaline_phosphatase_core_sf"/>
</dbReference>
<evidence type="ECO:0008006" key="3">
    <source>
        <dbReference type="Google" id="ProtNLM"/>
    </source>
</evidence>
<dbReference type="GO" id="GO:0005615">
    <property type="term" value="C:extracellular space"/>
    <property type="evidence" value="ECO:0007669"/>
    <property type="project" value="TreeGrafter"/>
</dbReference>
<proteinExistence type="predicted"/>
<dbReference type="Proteomes" id="UP001432322">
    <property type="component" value="Unassembled WGS sequence"/>
</dbReference>
<dbReference type="PANTHER" id="PTHR10974">
    <property type="entry name" value="FI08016P-RELATED"/>
    <property type="match status" value="1"/>
</dbReference>
<dbReference type="EMBL" id="BTSY01000001">
    <property type="protein sequence ID" value="GMT11978.1"/>
    <property type="molecule type" value="Genomic_DNA"/>
</dbReference>
<dbReference type="Pfam" id="PF02995">
    <property type="entry name" value="DUF229"/>
    <property type="match status" value="1"/>
</dbReference>
<reference evidence="1" key="1">
    <citation type="submission" date="2023-10" db="EMBL/GenBank/DDBJ databases">
        <title>Genome assembly of Pristionchus species.</title>
        <authorList>
            <person name="Yoshida K."/>
            <person name="Sommer R.J."/>
        </authorList>
    </citation>
    <scope>NUCLEOTIDE SEQUENCE</scope>
    <source>
        <strain evidence="1">RS5133</strain>
    </source>
</reference>
<keyword evidence="2" id="KW-1185">Reference proteome</keyword>
<evidence type="ECO:0000313" key="2">
    <source>
        <dbReference type="Proteomes" id="UP001432322"/>
    </source>
</evidence>
<comment type="caution">
    <text evidence="1">The sequence shown here is derived from an EMBL/GenBank/DDBJ whole genome shotgun (WGS) entry which is preliminary data.</text>
</comment>
<dbReference type="SUPFAM" id="SSF53649">
    <property type="entry name" value="Alkaline phosphatase-like"/>
    <property type="match status" value="1"/>
</dbReference>
<name>A0AAV5V0M0_9BILA</name>
<accession>A0AAV5V0M0</accession>
<dbReference type="InterPro" id="IPR004245">
    <property type="entry name" value="DUF229"/>
</dbReference>
<feature type="non-terminal residue" evidence="1">
    <location>
        <position position="189"/>
    </location>
</feature>
<gene>
    <name evidence="1" type="ORF">PFISCL1PPCAC_3275</name>
</gene>
<dbReference type="PANTHER" id="PTHR10974:SF75">
    <property type="entry name" value="SULFATASE DOMAIN-CONTAINING PROTEIN"/>
    <property type="match status" value="1"/>
</dbReference>